<evidence type="ECO:0000313" key="2">
    <source>
        <dbReference type="Proteomes" id="UP000322545"/>
    </source>
</evidence>
<dbReference type="Proteomes" id="UP000322545">
    <property type="component" value="Unassembled WGS sequence"/>
</dbReference>
<evidence type="ECO:0008006" key="3">
    <source>
        <dbReference type="Google" id="ProtNLM"/>
    </source>
</evidence>
<dbReference type="EMBL" id="FRCB01000004">
    <property type="protein sequence ID" value="SHM07078.1"/>
    <property type="molecule type" value="Genomic_DNA"/>
</dbReference>
<organism evidence="1 2">
    <name type="scientific">Roseovarius litoreus</name>
    <dbReference type="NCBI Taxonomy" id="1155722"/>
    <lineage>
        <taxon>Bacteria</taxon>
        <taxon>Pseudomonadati</taxon>
        <taxon>Pseudomonadota</taxon>
        <taxon>Alphaproteobacteria</taxon>
        <taxon>Rhodobacterales</taxon>
        <taxon>Roseobacteraceae</taxon>
        <taxon>Roseovarius</taxon>
    </lineage>
</organism>
<sequence>MMRLLLIVPLVAGLAGCETAEGFTEDVESATEAVID</sequence>
<proteinExistence type="predicted"/>
<gene>
    <name evidence="1" type="ORF">SAMN05443432_104314</name>
</gene>
<dbReference type="PROSITE" id="PS51257">
    <property type="entry name" value="PROKAR_LIPOPROTEIN"/>
    <property type="match status" value="1"/>
</dbReference>
<protein>
    <recommendedName>
        <fullName evidence="3">Entericidin EcnA/B family protein</fullName>
    </recommendedName>
</protein>
<dbReference type="AlphaFoldDB" id="A0A1M7FTG4"/>
<dbReference type="RefSeq" id="WP_149779481.1">
    <property type="nucleotide sequence ID" value="NZ_FRCB01000004.1"/>
</dbReference>
<name>A0A1M7FTG4_9RHOB</name>
<evidence type="ECO:0000313" key="1">
    <source>
        <dbReference type="EMBL" id="SHM07078.1"/>
    </source>
</evidence>
<accession>A0A1M7FTG4</accession>
<keyword evidence="2" id="KW-1185">Reference proteome</keyword>
<reference evidence="1 2" key="1">
    <citation type="submission" date="2016-11" db="EMBL/GenBank/DDBJ databases">
        <authorList>
            <person name="Varghese N."/>
            <person name="Submissions S."/>
        </authorList>
    </citation>
    <scope>NUCLEOTIDE SEQUENCE [LARGE SCALE GENOMIC DNA]</scope>
    <source>
        <strain evidence="1 2">DSM 28249</strain>
    </source>
</reference>